<keyword evidence="3" id="KW-1185">Reference proteome</keyword>
<evidence type="ECO:0000313" key="1">
    <source>
        <dbReference type="EMBL" id="PJZ69669.1"/>
    </source>
</evidence>
<dbReference type="InterPro" id="IPR036278">
    <property type="entry name" value="Sialidase_sf"/>
</dbReference>
<dbReference type="SUPFAM" id="SSF50939">
    <property type="entry name" value="Sialidases"/>
    <property type="match status" value="1"/>
</dbReference>
<dbReference type="Proteomes" id="UP000231962">
    <property type="component" value="Unassembled WGS sequence"/>
</dbReference>
<dbReference type="Proteomes" id="UP000231990">
    <property type="component" value="Unassembled WGS sequence"/>
</dbReference>
<organism evidence="2 4">
    <name type="scientific">Leptospira perolatii</name>
    <dbReference type="NCBI Taxonomy" id="2023191"/>
    <lineage>
        <taxon>Bacteria</taxon>
        <taxon>Pseudomonadati</taxon>
        <taxon>Spirochaetota</taxon>
        <taxon>Spirochaetia</taxon>
        <taxon>Leptospirales</taxon>
        <taxon>Leptospiraceae</taxon>
        <taxon>Leptospira</taxon>
    </lineage>
</organism>
<name>A0A2M9ZNK3_9LEPT</name>
<dbReference type="AlphaFoldDB" id="A0A2M9ZNK3"/>
<evidence type="ECO:0000313" key="3">
    <source>
        <dbReference type="Proteomes" id="UP000231962"/>
    </source>
</evidence>
<reference evidence="3 4" key="1">
    <citation type="submission" date="2017-07" db="EMBL/GenBank/DDBJ databases">
        <title>Leptospira spp. isolated from tropical soils.</title>
        <authorList>
            <person name="Thibeaux R."/>
            <person name="Iraola G."/>
            <person name="Ferres I."/>
            <person name="Bierque E."/>
            <person name="Girault D."/>
            <person name="Soupe-Gilbert M.-E."/>
            <person name="Picardeau M."/>
            <person name="Goarant C."/>
        </authorList>
    </citation>
    <scope>NUCLEOTIDE SEQUENCE [LARGE SCALE GENOMIC DNA]</scope>
    <source>
        <strain evidence="2 4">FH1-B-B1</strain>
        <strain evidence="1 3">FH1-B-C1</strain>
    </source>
</reference>
<dbReference type="EMBL" id="NPDY01000008">
    <property type="protein sequence ID" value="PJZ69669.1"/>
    <property type="molecule type" value="Genomic_DNA"/>
</dbReference>
<comment type="caution">
    <text evidence="2">The sequence shown here is derived from an EMBL/GenBank/DDBJ whole genome shotgun (WGS) entry which is preliminary data.</text>
</comment>
<proteinExistence type="predicted"/>
<evidence type="ECO:0000313" key="2">
    <source>
        <dbReference type="EMBL" id="PJZ73656.1"/>
    </source>
</evidence>
<protein>
    <submittedName>
        <fullName evidence="2">Uncharacterized protein</fullName>
    </submittedName>
</protein>
<evidence type="ECO:0000313" key="4">
    <source>
        <dbReference type="Proteomes" id="UP000231990"/>
    </source>
</evidence>
<accession>A0A2M9ZNK3</accession>
<sequence>MINCNKAKALDIDASKSPIGLLFDFALANFSVGPQLMAVGDNCSYLSSDDGVNWTILQGAQTPFPGCSGGSIYDLAFGNGVYVAVGTLTASYSTRSNNCGIG</sequence>
<gene>
    <name evidence="1" type="ORF">CH360_10370</name>
    <name evidence="2" type="ORF">CH373_09225</name>
</gene>
<dbReference type="EMBL" id="NPDZ01000004">
    <property type="protein sequence ID" value="PJZ73656.1"/>
    <property type="molecule type" value="Genomic_DNA"/>
</dbReference>